<dbReference type="GO" id="GO:0016757">
    <property type="term" value="F:glycosyltransferase activity"/>
    <property type="evidence" value="ECO:0007669"/>
    <property type="project" value="UniProtKB-KW"/>
</dbReference>
<evidence type="ECO:0000259" key="4">
    <source>
        <dbReference type="Pfam" id="PF13439"/>
    </source>
</evidence>
<feature type="domain" description="Glycosyltransferase subfamily 4-like N-terminal" evidence="4">
    <location>
        <begin position="170"/>
        <end position="261"/>
    </location>
</feature>
<keyword evidence="6" id="KW-1185">Reference proteome</keyword>
<protein>
    <submittedName>
        <fullName evidence="5">Glycosyltransferase</fullName>
        <ecNumber evidence="5">2.4.-.-</ecNumber>
    </submittedName>
</protein>
<keyword evidence="1 5" id="KW-0328">Glycosyltransferase</keyword>
<proteinExistence type="predicted"/>
<feature type="domain" description="Glycosyl transferase family 1" evidence="3">
    <location>
        <begin position="289"/>
        <end position="449"/>
    </location>
</feature>
<evidence type="ECO:0000259" key="3">
    <source>
        <dbReference type="Pfam" id="PF00534"/>
    </source>
</evidence>
<evidence type="ECO:0000313" key="6">
    <source>
        <dbReference type="Proteomes" id="UP001164305"/>
    </source>
</evidence>
<accession>A0ABY6FY93</accession>
<dbReference type="InterPro" id="IPR001296">
    <property type="entry name" value="Glyco_trans_1"/>
</dbReference>
<dbReference type="InterPro" id="IPR028098">
    <property type="entry name" value="Glyco_trans_4-like_N"/>
</dbReference>
<evidence type="ECO:0000313" key="5">
    <source>
        <dbReference type="EMBL" id="UYG15684.1"/>
    </source>
</evidence>
<gene>
    <name evidence="5" type="ORF">BRM3_08495</name>
</gene>
<evidence type="ECO:0000256" key="1">
    <source>
        <dbReference type="ARBA" id="ARBA00022676"/>
    </source>
</evidence>
<dbReference type="EMBL" id="CP107020">
    <property type="protein sequence ID" value="UYG15684.1"/>
    <property type="molecule type" value="Genomic_DNA"/>
</dbReference>
<dbReference type="RefSeq" id="WP_263592898.1">
    <property type="nucleotide sequence ID" value="NZ_CP107020.1"/>
</dbReference>
<dbReference type="Pfam" id="PF00534">
    <property type="entry name" value="Glycos_transf_1"/>
    <property type="match status" value="1"/>
</dbReference>
<dbReference type="Proteomes" id="UP001164305">
    <property type="component" value="Chromosome"/>
</dbReference>
<dbReference type="EC" id="2.4.-.-" evidence="5"/>
<sequence>MTTLPSGADGPAPLRTADGRPPRVAVLVYNDCHNDARVLKECASLRAAGAEVRIIAVARDLAGYGPGLTHVGDGIELSRQREFSLRTYAPALAPLTARVAAAGRRAPAPGIATAAPTVAPAVVPDAGRTASRRPAVRLPAARLRSALVRRAADLGDRAFRSLALGHYWVLAVLDAVAWRPDVVHANDGNTLAPALAVRALTGASIVYDAHELWTRRNVRGDRWLAPHVEAAIERLGVARAAGVISVSPSIVRWLESRYALPVAPTLVRNVPPAAAPPRPEDGRLRELAGLAPDDRVIAYGGRITTSRGLEETLDALALLPEDVHLVMLGYGEETYLRTLGERADALGVAARVHRVGPVAPDEVSTALADGDVSVVHVRPTCLSYEYSLPNKLFESIRAGLPVAAADLPDIREVVTSLGVGRVFEEDEPADLAATLSSLLESPEAYRDHAHAAAPGLVWEHEADQLLALYRRVLDPAEGAR</sequence>
<dbReference type="Pfam" id="PF13439">
    <property type="entry name" value="Glyco_transf_4"/>
    <property type="match status" value="1"/>
</dbReference>
<name>A0ABY6FY93_9MICO</name>
<dbReference type="SUPFAM" id="SSF53756">
    <property type="entry name" value="UDP-Glycosyltransferase/glycogen phosphorylase"/>
    <property type="match status" value="1"/>
</dbReference>
<reference evidence="5" key="1">
    <citation type="submission" date="2022-10" db="EMBL/GenBank/DDBJ databases">
        <title>Whole-Genome Sequencing of Brachybacterium huguangmaarense BRM-3, Isolated from Betula schmidtii.</title>
        <authorList>
            <person name="Haam D."/>
        </authorList>
    </citation>
    <scope>NUCLEOTIDE SEQUENCE</scope>
    <source>
        <strain evidence="5">BRM-3</strain>
    </source>
</reference>
<organism evidence="5 6">
    <name type="scientific">Brachybacterium huguangmaarense</name>
    <dbReference type="NCBI Taxonomy" id="1652028"/>
    <lineage>
        <taxon>Bacteria</taxon>
        <taxon>Bacillati</taxon>
        <taxon>Actinomycetota</taxon>
        <taxon>Actinomycetes</taxon>
        <taxon>Micrococcales</taxon>
        <taxon>Dermabacteraceae</taxon>
        <taxon>Brachybacterium</taxon>
    </lineage>
</organism>
<keyword evidence="2 5" id="KW-0808">Transferase</keyword>
<dbReference type="Gene3D" id="3.40.50.2000">
    <property type="entry name" value="Glycogen Phosphorylase B"/>
    <property type="match status" value="2"/>
</dbReference>
<evidence type="ECO:0000256" key="2">
    <source>
        <dbReference type="ARBA" id="ARBA00022679"/>
    </source>
</evidence>
<dbReference type="PANTHER" id="PTHR12526">
    <property type="entry name" value="GLYCOSYLTRANSFERASE"/>
    <property type="match status" value="1"/>
</dbReference>